<organism evidence="1">
    <name type="scientific">bioreactor metagenome</name>
    <dbReference type="NCBI Taxonomy" id="1076179"/>
    <lineage>
        <taxon>unclassified sequences</taxon>
        <taxon>metagenomes</taxon>
        <taxon>ecological metagenomes</taxon>
    </lineage>
</organism>
<proteinExistence type="predicted"/>
<evidence type="ECO:0000313" key="1">
    <source>
        <dbReference type="EMBL" id="MPM19887.1"/>
    </source>
</evidence>
<reference evidence="1" key="1">
    <citation type="submission" date="2019-08" db="EMBL/GenBank/DDBJ databases">
        <authorList>
            <person name="Kucharzyk K."/>
            <person name="Murdoch R.W."/>
            <person name="Higgins S."/>
            <person name="Loffler F."/>
        </authorList>
    </citation>
    <scope>NUCLEOTIDE SEQUENCE</scope>
</reference>
<dbReference type="InterPro" id="IPR029063">
    <property type="entry name" value="SAM-dependent_MTases_sf"/>
</dbReference>
<sequence>MKPYDKTYLLEKIKEYNNLISLGKIGSFEIKNTLDKRDFINGYMYNKKDNINLNILELHGPNNIWMKISPMEIESSYMFIKYAKGKVGVVGLGLGYVVQELAKKKDISKVIVYEKEKDIIDLYNSNFKENSKIKIINTDAYNAKKDNFDFFYVDIYEYKLTPRVVEDYVIFNKLHNIKEYLFWGIEHFLLSCKYEEIVWVYIPELWMEISKKIFTALQDSNLLNYYNQLDEKLVSEVLDKFKIVLDEA</sequence>
<name>A0A644XVG4_9ZZZZ</name>
<dbReference type="SUPFAM" id="SSF53335">
    <property type="entry name" value="S-adenosyl-L-methionine-dependent methyltransferases"/>
    <property type="match status" value="1"/>
</dbReference>
<comment type="caution">
    <text evidence="1">The sequence shown here is derived from an EMBL/GenBank/DDBJ whole genome shotgun (WGS) entry which is preliminary data.</text>
</comment>
<dbReference type="EMBL" id="VSSQ01003263">
    <property type="protein sequence ID" value="MPM19887.1"/>
    <property type="molecule type" value="Genomic_DNA"/>
</dbReference>
<accession>A0A644XVG4</accession>
<evidence type="ECO:0008006" key="2">
    <source>
        <dbReference type="Google" id="ProtNLM"/>
    </source>
</evidence>
<gene>
    <name evidence="1" type="ORF">SDC9_66314</name>
</gene>
<protein>
    <recommendedName>
        <fullName evidence="2">Spermidine synthase</fullName>
    </recommendedName>
</protein>
<dbReference type="Gene3D" id="3.40.50.150">
    <property type="entry name" value="Vaccinia Virus protein VP39"/>
    <property type="match status" value="1"/>
</dbReference>
<dbReference type="AlphaFoldDB" id="A0A644XVG4"/>